<name>A0A449D8G1_9MICO</name>
<keyword evidence="2" id="KW-0812">Transmembrane</keyword>
<keyword evidence="2" id="KW-1133">Transmembrane helix</keyword>
<feature type="region of interest" description="Disordered" evidence="1">
    <location>
        <begin position="178"/>
        <end position="243"/>
    </location>
</feature>
<feature type="compositionally biased region" description="Low complexity" evidence="1">
    <location>
        <begin position="193"/>
        <end position="204"/>
    </location>
</feature>
<evidence type="ECO:0000313" key="4">
    <source>
        <dbReference type="Proteomes" id="UP000386281"/>
    </source>
</evidence>
<evidence type="ECO:0000313" key="3">
    <source>
        <dbReference type="EMBL" id="VEW13849.1"/>
    </source>
</evidence>
<feature type="transmembrane region" description="Helical" evidence="2">
    <location>
        <begin position="257"/>
        <end position="281"/>
    </location>
</feature>
<feature type="compositionally biased region" description="Low complexity" evidence="1">
    <location>
        <begin position="484"/>
        <end position="512"/>
    </location>
</feature>
<proteinExistence type="predicted"/>
<feature type="transmembrane region" description="Helical" evidence="2">
    <location>
        <begin position="12"/>
        <end position="30"/>
    </location>
</feature>
<gene>
    <name evidence="3" type="ORF">NCTC12391_02059</name>
</gene>
<feature type="region of interest" description="Disordered" evidence="1">
    <location>
        <begin position="473"/>
        <end position="608"/>
    </location>
</feature>
<sequence>MTSRLWSVDTSIIVVIAIVVAFVVVVPSMIRRSATELSRADLDRLPADAEVVRSESQNPCRDLGERVTVFRTEGTEPTVPSADRTASGQAPSLRLSAVSPELSVIDGELRADCGEATAESQPESAVAPLPVAVGETRAAFLVGDHDPAGGGVHAPAEVVGGNVRALHPAVHAVYAQTGDPSAQRGSSPAGVDAAGRLGAGRQQAVSTGRPAHPSAPRDRLGEVHSPTTAPTSRPDEDPTMTESAAPLRESLRSIGTLVRGFALTFLGSVLGVLVTGVLALLSVVHPALIGVFAGLAVVSLFIVRTLNLRKRELKKRLRRIADHGAVTAEPVPTRGSQDLSDSGAGAAKSLARPSAPTATTQESATERSSAAPKSAASKAAAHAQRTATRTAAKSTAAARPDAAKPAAGKPDAGRSAEANSTAAAKAARERALQQRSATAKYAREEAVTGEIPVVRIRNEAAAGHTTRQVLLTGPIPVIDEKPTAEAPATPEAQSTAQTATSEATKSTSPATTDADVESATSADTSANAVAADLADTVPQAASRTEDSSTTGAPRVSDPFQQRLRTRDGWSPTPLPVPSYVDAAEADHAVPTPKAADASSYETEARSREDIAAQFAEELGYRAELSDSARDDSPLEHGRKAIRADRAPALDAVNDVLARRRA</sequence>
<accession>A0A449D8G1</accession>
<evidence type="ECO:0000256" key="2">
    <source>
        <dbReference type="SAM" id="Phobius"/>
    </source>
</evidence>
<feature type="compositionally biased region" description="Low complexity" evidence="1">
    <location>
        <begin position="367"/>
        <end position="425"/>
    </location>
</feature>
<feature type="region of interest" description="Disordered" evidence="1">
    <location>
        <begin position="623"/>
        <end position="646"/>
    </location>
</feature>
<evidence type="ECO:0000256" key="1">
    <source>
        <dbReference type="SAM" id="MobiDB-lite"/>
    </source>
</evidence>
<feature type="transmembrane region" description="Helical" evidence="2">
    <location>
        <begin position="287"/>
        <end position="306"/>
    </location>
</feature>
<feature type="compositionally biased region" description="Polar residues" evidence="1">
    <location>
        <begin position="539"/>
        <end position="551"/>
    </location>
</feature>
<protein>
    <submittedName>
        <fullName evidence="3">Endoglucanase C-terminal domain/subunit and related proteins</fullName>
    </submittedName>
</protein>
<feature type="compositionally biased region" description="Polar residues" evidence="1">
    <location>
        <begin position="518"/>
        <end position="527"/>
    </location>
</feature>
<dbReference type="Proteomes" id="UP000386281">
    <property type="component" value="Unassembled WGS sequence"/>
</dbReference>
<organism evidence="3 4">
    <name type="scientific">Brevibacterium casei</name>
    <dbReference type="NCBI Taxonomy" id="33889"/>
    <lineage>
        <taxon>Bacteria</taxon>
        <taxon>Bacillati</taxon>
        <taxon>Actinomycetota</taxon>
        <taxon>Actinomycetes</taxon>
        <taxon>Micrococcales</taxon>
        <taxon>Brevibacteriaceae</taxon>
        <taxon>Brevibacterium</taxon>
    </lineage>
</organism>
<dbReference type="EMBL" id="CAACXN010000015">
    <property type="protein sequence ID" value="VEW13849.1"/>
    <property type="molecule type" value="Genomic_DNA"/>
</dbReference>
<dbReference type="AlphaFoldDB" id="A0A449D8G1"/>
<reference evidence="3 4" key="1">
    <citation type="submission" date="2019-02" db="EMBL/GenBank/DDBJ databases">
        <authorList>
            <consortium name="Pathogen Informatics"/>
        </authorList>
    </citation>
    <scope>NUCLEOTIDE SEQUENCE [LARGE SCALE GENOMIC DNA]</scope>
    <source>
        <strain evidence="3 4">3012STDY7078520</strain>
    </source>
</reference>
<feature type="region of interest" description="Disordered" evidence="1">
    <location>
        <begin position="328"/>
        <end position="449"/>
    </location>
</feature>
<keyword evidence="2" id="KW-0472">Membrane</keyword>